<evidence type="ECO:0000256" key="1">
    <source>
        <dbReference type="ARBA" id="ARBA00004772"/>
    </source>
</evidence>
<dbReference type="EMBL" id="JBHRUG010000037">
    <property type="protein sequence ID" value="MFC3285617.1"/>
    <property type="molecule type" value="Genomic_DNA"/>
</dbReference>
<evidence type="ECO:0000256" key="9">
    <source>
        <dbReference type="RuleBase" id="RU366031"/>
    </source>
</evidence>
<keyword evidence="12" id="KW-1185">Reference proteome</keyword>
<feature type="domain" description="Tetrapyrrole biosynthesis uroporphyrinogen III synthase" evidence="10">
    <location>
        <begin position="19"/>
        <end position="242"/>
    </location>
</feature>
<dbReference type="PANTHER" id="PTHR38042:SF1">
    <property type="entry name" value="UROPORPHYRINOGEN-III SYNTHASE, CHLOROPLASTIC"/>
    <property type="match status" value="1"/>
</dbReference>
<evidence type="ECO:0000256" key="6">
    <source>
        <dbReference type="ARBA" id="ARBA00037589"/>
    </source>
</evidence>
<accession>A0ABV7LSY0</accession>
<evidence type="ECO:0000259" key="10">
    <source>
        <dbReference type="Pfam" id="PF02602"/>
    </source>
</evidence>
<dbReference type="Pfam" id="PF02602">
    <property type="entry name" value="HEM4"/>
    <property type="match status" value="1"/>
</dbReference>
<reference evidence="12" key="1">
    <citation type="journal article" date="2019" name="Int. J. Syst. Evol. Microbiol.">
        <title>The Global Catalogue of Microorganisms (GCM) 10K type strain sequencing project: providing services to taxonomists for standard genome sequencing and annotation.</title>
        <authorList>
            <consortium name="The Broad Institute Genomics Platform"/>
            <consortium name="The Broad Institute Genome Sequencing Center for Infectious Disease"/>
            <person name="Wu L."/>
            <person name="Ma J."/>
        </authorList>
    </citation>
    <scope>NUCLEOTIDE SEQUENCE [LARGE SCALE GENOMIC DNA]</scope>
    <source>
        <strain evidence="12">CECT 7698</strain>
    </source>
</reference>
<dbReference type="Proteomes" id="UP001595579">
    <property type="component" value="Unassembled WGS sequence"/>
</dbReference>
<gene>
    <name evidence="11" type="ORF">ACFOEV_18630</name>
</gene>
<comment type="caution">
    <text evidence="11">The sequence shown here is derived from an EMBL/GenBank/DDBJ whole genome shotgun (WGS) entry which is preliminary data.</text>
</comment>
<evidence type="ECO:0000313" key="12">
    <source>
        <dbReference type="Proteomes" id="UP001595579"/>
    </source>
</evidence>
<dbReference type="PANTHER" id="PTHR38042">
    <property type="entry name" value="UROPORPHYRINOGEN-III SYNTHASE, CHLOROPLASTIC"/>
    <property type="match status" value="1"/>
</dbReference>
<dbReference type="GO" id="GO:0004852">
    <property type="term" value="F:uroporphyrinogen-III synthase activity"/>
    <property type="evidence" value="ECO:0007669"/>
    <property type="project" value="UniProtKB-EC"/>
</dbReference>
<evidence type="ECO:0000256" key="5">
    <source>
        <dbReference type="ARBA" id="ARBA00023244"/>
    </source>
</evidence>
<name>A0ABV7LSY0_9GAMM</name>
<dbReference type="SUPFAM" id="SSF69618">
    <property type="entry name" value="HemD-like"/>
    <property type="match status" value="1"/>
</dbReference>
<evidence type="ECO:0000256" key="2">
    <source>
        <dbReference type="ARBA" id="ARBA00008133"/>
    </source>
</evidence>
<evidence type="ECO:0000256" key="4">
    <source>
        <dbReference type="ARBA" id="ARBA00023239"/>
    </source>
</evidence>
<dbReference type="EC" id="4.2.1.75" evidence="3 9"/>
<protein>
    <recommendedName>
        <fullName evidence="7 9">Uroporphyrinogen-III synthase</fullName>
        <ecNumber evidence="3 9">4.2.1.75</ecNumber>
    </recommendedName>
</protein>
<evidence type="ECO:0000256" key="3">
    <source>
        <dbReference type="ARBA" id="ARBA00013109"/>
    </source>
</evidence>
<sequence length="264" mass="28150">MGTRPRIVITRPGRRAVPLVRAITALGAEAMPLEVMRQEVLPETQAMRSAWLDFDQFAKAVVISPFAAECLAEALDRYWPQLPVGPHYYAVGGATAEVLHERLGVRVHVPPTGQGDSSETLLSLPSLQALDEQKILLVAGEGGRPLLADTLETRGARLTRLALYRRILVAPDDASAGMLARGDFAALVVSSGEMLEHLAGWCTQATLNRTLIISSQRLATLAGSLGFRDLRVASGATPAALAAAVAEACDLDDADVDHDDLEKG</sequence>
<comment type="pathway">
    <text evidence="1 9">Porphyrin-containing compound metabolism; protoporphyrin-IX biosynthesis; coproporphyrinogen-III from 5-aminolevulinate: step 3/4.</text>
</comment>
<comment type="function">
    <text evidence="6 9">Catalyzes cyclization of the linear tetrapyrrole, hydroxymethylbilane, to the macrocyclic uroporphyrinogen III.</text>
</comment>
<evidence type="ECO:0000256" key="7">
    <source>
        <dbReference type="ARBA" id="ARBA00040167"/>
    </source>
</evidence>
<dbReference type="InterPro" id="IPR036108">
    <property type="entry name" value="4pyrrol_syn_uPrphyn_synt_sf"/>
</dbReference>
<dbReference type="CDD" id="cd06578">
    <property type="entry name" value="HemD"/>
    <property type="match status" value="1"/>
</dbReference>
<evidence type="ECO:0000313" key="11">
    <source>
        <dbReference type="EMBL" id="MFC3285617.1"/>
    </source>
</evidence>
<evidence type="ECO:0000256" key="8">
    <source>
        <dbReference type="ARBA" id="ARBA00048617"/>
    </source>
</evidence>
<dbReference type="Gene3D" id="3.40.50.10090">
    <property type="match status" value="2"/>
</dbReference>
<keyword evidence="5 9" id="KW-0627">Porphyrin biosynthesis</keyword>
<comment type="similarity">
    <text evidence="2 9">Belongs to the uroporphyrinogen-III synthase family.</text>
</comment>
<proteinExistence type="inferred from homology"/>
<keyword evidence="4 9" id="KW-0456">Lyase</keyword>
<dbReference type="InterPro" id="IPR039793">
    <property type="entry name" value="UROS/Hem4"/>
</dbReference>
<comment type="catalytic activity">
    <reaction evidence="8 9">
        <text>hydroxymethylbilane = uroporphyrinogen III + H2O</text>
        <dbReference type="Rhea" id="RHEA:18965"/>
        <dbReference type="ChEBI" id="CHEBI:15377"/>
        <dbReference type="ChEBI" id="CHEBI:57308"/>
        <dbReference type="ChEBI" id="CHEBI:57845"/>
        <dbReference type="EC" id="4.2.1.75"/>
    </reaction>
</comment>
<dbReference type="RefSeq" id="WP_386776398.1">
    <property type="nucleotide sequence ID" value="NZ_JBHRUG010000037.1"/>
</dbReference>
<organism evidence="11 12">
    <name type="scientific">Litchfieldella rifensis</name>
    <dbReference type="NCBI Taxonomy" id="762643"/>
    <lineage>
        <taxon>Bacteria</taxon>
        <taxon>Pseudomonadati</taxon>
        <taxon>Pseudomonadota</taxon>
        <taxon>Gammaproteobacteria</taxon>
        <taxon>Oceanospirillales</taxon>
        <taxon>Halomonadaceae</taxon>
        <taxon>Litchfieldella</taxon>
    </lineage>
</organism>
<dbReference type="InterPro" id="IPR003754">
    <property type="entry name" value="4pyrrol_synth_uPrphyn_synth"/>
</dbReference>